<dbReference type="CDD" id="cd09008">
    <property type="entry name" value="MTAN"/>
    <property type="match status" value="1"/>
</dbReference>
<comment type="pathway">
    <text evidence="1">Amino-acid biosynthesis; L-methionine biosynthesis via salvage pathway; S-methyl-5-thio-alpha-D-ribose 1-phosphate from S-methyl-5'-thioadenosine (hydrolase route): step 1/2.</text>
</comment>
<proteinExistence type="predicted"/>
<keyword evidence="3" id="KW-0028">Amino-acid biosynthesis</keyword>
<dbReference type="InterPro" id="IPR000845">
    <property type="entry name" value="Nucleoside_phosphorylase_d"/>
</dbReference>
<dbReference type="PANTHER" id="PTHR46832">
    <property type="entry name" value="5'-METHYLTHIOADENOSINE/S-ADENOSYLHOMOCYSTEINE NUCLEOSIDASE"/>
    <property type="match status" value="1"/>
</dbReference>
<dbReference type="EC" id="3.2.2.9" evidence="2"/>
<dbReference type="GO" id="GO:0005829">
    <property type="term" value="C:cytosol"/>
    <property type="evidence" value="ECO:0007669"/>
    <property type="project" value="TreeGrafter"/>
</dbReference>
<dbReference type="GO" id="GO:0008782">
    <property type="term" value="F:adenosylhomocysteine nucleosidase activity"/>
    <property type="evidence" value="ECO:0007669"/>
    <property type="project" value="UniProtKB-EC"/>
</dbReference>
<dbReference type="STRING" id="1121256.SAMN02746089_00162"/>
<dbReference type="UniPathway" id="UPA00904">
    <property type="reaction ID" value="UER00871"/>
</dbReference>
<sequence length="231" mass="25156">MIGIIGAMSIEVQLLIDRMTDVKEIKKARMVFYSGKLEGKDVAVVKCGVGKVNAAVCTQVLIDEFDTKAVINTGVAGGLLPELEAGDVVVSSELIEHDMDVTALGYRLGQIPDMDESVFKADKGLIDLAVKSSKEVLKDKKVLVGPIVSGDQFINSSEKVNFLKRAFNGYAVEMEGAAIAHCAYLNAVPFVIIRGISDKADEESNISFEEFTDMAAHNSSEIVCRMLRYWE</sequence>
<dbReference type="PANTHER" id="PTHR46832:SF1">
    <property type="entry name" value="5'-METHYLTHIOADENOSINE_S-ADENOSYLHOMOCYSTEINE NUCLEOSIDASE"/>
    <property type="match status" value="1"/>
</dbReference>
<dbReference type="GO" id="GO:0009164">
    <property type="term" value="P:nucleoside catabolic process"/>
    <property type="evidence" value="ECO:0007669"/>
    <property type="project" value="InterPro"/>
</dbReference>
<dbReference type="OrthoDB" id="9792278at2"/>
<evidence type="ECO:0000313" key="8">
    <source>
        <dbReference type="Proteomes" id="UP000184088"/>
    </source>
</evidence>
<keyword evidence="5" id="KW-0486">Methionine biosynthesis</keyword>
<organism evidence="7 8">
    <name type="scientific">Caldanaerobius fijiensis DSM 17918</name>
    <dbReference type="NCBI Taxonomy" id="1121256"/>
    <lineage>
        <taxon>Bacteria</taxon>
        <taxon>Bacillati</taxon>
        <taxon>Bacillota</taxon>
        <taxon>Clostridia</taxon>
        <taxon>Thermoanaerobacterales</taxon>
        <taxon>Thermoanaerobacteraceae</taxon>
        <taxon>Caldanaerobius</taxon>
    </lineage>
</organism>
<evidence type="ECO:0000256" key="4">
    <source>
        <dbReference type="ARBA" id="ARBA00022801"/>
    </source>
</evidence>
<dbReference type="GO" id="GO:0019284">
    <property type="term" value="P:L-methionine salvage from S-adenosylmethionine"/>
    <property type="evidence" value="ECO:0007669"/>
    <property type="project" value="TreeGrafter"/>
</dbReference>
<name>A0A1M4SYJ8_9THEO</name>
<dbReference type="GO" id="GO:0008930">
    <property type="term" value="F:methylthioadenosine nucleosidase activity"/>
    <property type="evidence" value="ECO:0007669"/>
    <property type="project" value="InterPro"/>
</dbReference>
<evidence type="ECO:0000256" key="2">
    <source>
        <dbReference type="ARBA" id="ARBA00011974"/>
    </source>
</evidence>
<reference evidence="7 8" key="1">
    <citation type="submission" date="2016-11" db="EMBL/GenBank/DDBJ databases">
        <authorList>
            <person name="Jaros S."/>
            <person name="Januszkiewicz K."/>
            <person name="Wedrychowicz H."/>
        </authorList>
    </citation>
    <scope>NUCLEOTIDE SEQUENCE [LARGE SCALE GENOMIC DNA]</scope>
    <source>
        <strain evidence="7 8">DSM 17918</strain>
    </source>
</reference>
<accession>A0A1M4SYJ8</accession>
<evidence type="ECO:0000313" key="7">
    <source>
        <dbReference type="EMBL" id="SHE37234.1"/>
    </source>
</evidence>
<dbReference type="InterPro" id="IPR035994">
    <property type="entry name" value="Nucleoside_phosphorylase_sf"/>
</dbReference>
<keyword evidence="4" id="KW-0378">Hydrolase</keyword>
<gene>
    <name evidence="7" type="ORF">SAMN02746089_00162</name>
</gene>
<dbReference type="EMBL" id="FQVH01000001">
    <property type="protein sequence ID" value="SHE37234.1"/>
    <property type="molecule type" value="Genomic_DNA"/>
</dbReference>
<protein>
    <recommendedName>
        <fullName evidence="2">adenosylhomocysteine nucleosidase</fullName>
        <ecNumber evidence="2">3.2.2.9</ecNumber>
    </recommendedName>
</protein>
<evidence type="ECO:0000259" key="6">
    <source>
        <dbReference type="Pfam" id="PF01048"/>
    </source>
</evidence>
<dbReference type="Gene3D" id="3.40.50.1580">
    <property type="entry name" value="Nucleoside phosphorylase domain"/>
    <property type="match status" value="1"/>
</dbReference>
<dbReference type="Proteomes" id="UP000184088">
    <property type="component" value="Unassembled WGS sequence"/>
</dbReference>
<evidence type="ECO:0000256" key="3">
    <source>
        <dbReference type="ARBA" id="ARBA00022605"/>
    </source>
</evidence>
<dbReference type="RefSeq" id="WP_073341182.1">
    <property type="nucleotide sequence ID" value="NZ_FQVH01000001.1"/>
</dbReference>
<dbReference type="Pfam" id="PF01048">
    <property type="entry name" value="PNP_UDP_1"/>
    <property type="match status" value="1"/>
</dbReference>
<evidence type="ECO:0000256" key="5">
    <source>
        <dbReference type="ARBA" id="ARBA00023167"/>
    </source>
</evidence>
<dbReference type="InterPro" id="IPR010049">
    <property type="entry name" value="MTA_SAH_Nsdase"/>
</dbReference>
<dbReference type="GO" id="GO:0019509">
    <property type="term" value="P:L-methionine salvage from methylthioadenosine"/>
    <property type="evidence" value="ECO:0007669"/>
    <property type="project" value="UniProtKB-UniPathway"/>
</dbReference>
<dbReference type="NCBIfam" id="NF004079">
    <property type="entry name" value="PRK05584.1"/>
    <property type="match status" value="1"/>
</dbReference>
<dbReference type="AlphaFoldDB" id="A0A1M4SYJ8"/>
<evidence type="ECO:0000256" key="1">
    <source>
        <dbReference type="ARBA" id="ARBA00004945"/>
    </source>
</evidence>
<keyword evidence="8" id="KW-1185">Reference proteome</keyword>
<feature type="domain" description="Nucleoside phosphorylase" evidence="6">
    <location>
        <begin position="2"/>
        <end position="228"/>
    </location>
</feature>
<dbReference type="SUPFAM" id="SSF53167">
    <property type="entry name" value="Purine and uridine phosphorylases"/>
    <property type="match status" value="1"/>
</dbReference>
<dbReference type="NCBIfam" id="TIGR01704">
    <property type="entry name" value="MTA_SAH-Nsdase"/>
    <property type="match status" value="1"/>
</dbReference>